<dbReference type="Proteomes" id="UP000887013">
    <property type="component" value="Unassembled WGS sequence"/>
</dbReference>
<evidence type="ECO:0000313" key="1">
    <source>
        <dbReference type="EMBL" id="GFT93923.1"/>
    </source>
</evidence>
<accession>A0A8X6PWS3</accession>
<evidence type="ECO:0000313" key="2">
    <source>
        <dbReference type="Proteomes" id="UP000887013"/>
    </source>
</evidence>
<organism evidence="1 2">
    <name type="scientific">Nephila pilipes</name>
    <name type="common">Giant wood spider</name>
    <name type="synonym">Nephila maculata</name>
    <dbReference type="NCBI Taxonomy" id="299642"/>
    <lineage>
        <taxon>Eukaryota</taxon>
        <taxon>Metazoa</taxon>
        <taxon>Ecdysozoa</taxon>
        <taxon>Arthropoda</taxon>
        <taxon>Chelicerata</taxon>
        <taxon>Arachnida</taxon>
        <taxon>Araneae</taxon>
        <taxon>Araneomorphae</taxon>
        <taxon>Entelegynae</taxon>
        <taxon>Araneoidea</taxon>
        <taxon>Nephilidae</taxon>
        <taxon>Nephila</taxon>
    </lineage>
</organism>
<reference evidence="1" key="1">
    <citation type="submission" date="2020-08" db="EMBL/GenBank/DDBJ databases">
        <title>Multicomponent nature underlies the extraordinary mechanical properties of spider dragline silk.</title>
        <authorList>
            <person name="Kono N."/>
            <person name="Nakamura H."/>
            <person name="Mori M."/>
            <person name="Yoshida Y."/>
            <person name="Ohtoshi R."/>
            <person name="Malay A.D."/>
            <person name="Moran D.A.P."/>
            <person name="Tomita M."/>
            <person name="Numata K."/>
            <person name="Arakawa K."/>
        </authorList>
    </citation>
    <scope>NUCLEOTIDE SEQUENCE</scope>
</reference>
<sequence>MQAGDEWSPRSFQTCIRPSEYCTQNQCSAEKMTLSHFCIQLCRSGHQCRRLSLCCIVKRSLSNSRRVDNPRCCKRLRTVSADTGRATKLPIS</sequence>
<name>A0A8X6PWS3_NEPPI</name>
<proteinExistence type="predicted"/>
<dbReference type="EMBL" id="BMAW01121429">
    <property type="protein sequence ID" value="GFT93923.1"/>
    <property type="molecule type" value="Genomic_DNA"/>
</dbReference>
<protein>
    <submittedName>
        <fullName evidence="1">Uncharacterized protein</fullName>
    </submittedName>
</protein>
<dbReference type="AlphaFoldDB" id="A0A8X6PWS3"/>
<comment type="caution">
    <text evidence="1">The sequence shown here is derived from an EMBL/GenBank/DDBJ whole genome shotgun (WGS) entry which is preliminary data.</text>
</comment>
<keyword evidence="2" id="KW-1185">Reference proteome</keyword>
<gene>
    <name evidence="1" type="ORF">NPIL_162331</name>
</gene>